<dbReference type="PANTHER" id="PTHR21060">
    <property type="entry name" value="ACETATE KINASE"/>
    <property type="match status" value="1"/>
</dbReference>
<feature type="active site" description="Proton donor/acceptor" evidence="9">
    <location>
        <position position="149"/>
    </location>
</feature>
<protein>
    <recommendedName>
        <fullName evidence="9">Acetate kinase</fullName>
        <ecNumber evidence="9">2.7.2.1</ecNumber>
    </recommendedName>
    <alternativeName>
        <fullName evidence="9">Acetokinase</fullName>
    </alternativeName>
</protein>
<feature type="binding site" evidence="9">
    <location>
        <position position="92"/>
    </location>
    <ligand>
        <name>substrate</name>
    </ligand>
</feature>
<feature type="binding site" evidence="9">
    <location>
        <position position="378"/>
    </location>
    <ligand>
        <name>Mg(2+)</name>
        <dbReference type="ChEBI" id="CHEBI:18420"/>
    </ligand>
</feature>
<dbReference type="Gene3D" id="3.30.420.40">
    <property type="match status" value="2"/>
</dbReference>
<dbReference type="Proteomes" id="UP000188388">
    <property type="component" value="Unassembled WGS sequence"/>
</dbReference>
<dbReference type="Pfam" id="PF00871">
    <property type="entry name" value="Acetate_kinase"/>
    <property type="match status" value="1"/>
</dbReference>
<keyword evidence="4 9" id="KW-0479">Metal-binding</keyword>
<dbReference type="RefSeq" id="WP_077380042.1">
    <property type="nucleotide sequence ID" value="NZ_FTPD01000023.1"/>
</dbReference>
<comment type="subcellular location">
    <subcellularLocation>
        <location evidence="9">Cytoplasm</location>
    </subcellularLocation>
</comment>
<evidence type="ECO:0000256" key="8">
    <source>
        <dbReference type="ARBA" id="ARBA00022842"/>
    </source>
</evidence>
<dbReference type="PROSITE" id="PS01076">
    <property type="entry name" value="ACETATE_KINASE_2"/>
    <property type="match status" value="1"/>
</dbReference>
<sequence>MDAILVLNAGSSSLKFQVFGFDGSGGLQRQVKGQIDGVGTSPRLLAIGPDKKPLVDQAYSPGDVPDLPAATNVAGTWLRKTQGFKLTAVGHRVVHGGPDYAEPIQVDEDVLRNLERYVPLAPLHQPNNLAPIRALFERRPELPQVACFDTAFHRGHSALADHYAIPERFYAEGVRRYGFHGLSYEYVSGRLREIAPNIASGRVIIAHLGSGASMCALSEGRSVESTLGFTALDGLPMGTRCGQIDPGVILYLITEKGMTAAQVQDLLYRECGLKGLSGISNDVRDLLKSDDAYAAFALDYFVYRIGLYAGTLAAALGGLDAFVFTAGIGENSAEIRARIVEKLGWLGAELDQAANTAGELVISSEASRIALFAVPTDEELMIARLTLELIGADKKDGLGESTRISAERSP</sequence>
<keyword evidence="3 9" id="KW-0808">Transferase</keyword>
<evidence type="ECO:0000256" key="5">
    <source>
        <dbReference type="ARBA" id="ARBA00022741"/>
    </source>
</evidence>
<dbReference type="AlphaFoldDB" id="A0A1R3VA22"/>
<keyword evidence="8 9" id="KW-0460">Magnesium</keyword>
<feature type="site" description="Transition state stabilizer" evidence="9">
    <location>
        <position position="240"/>
    </location>
</feature>
<evidence type="ECO:0000256" key="4">
    <source>
        <dbReference type="ARBA" id="ARBA00022723"/>
    </source>
</evidence>
<dbReference type="EC" id="2.7.2.1" evidence="9"/>
<dbReference type="PIRSF" id="PIRSF000722">
    <property type="entry name" value="Acetate_prop_kin"/>
    <property type="match status" value="1"/>
</dbReference>
<feature type="binding site" evidence="9">
    <location>
        <begin position="282"/>
        <end position="284"/>
    </location>
    <ligand>
        <name>ATP</name>
        <dbReference type="ChEBI" id="CHEBI:30616"/>
    </ligand>
</feature>
<evidence type="ECO:0000256" key="3">
    <source>
        <dbReference type="ARBA" id="ARBA00022679"/>
    </source>
</evidence>
<comment type="subunit">
    <text evidence="9">Homodimer.</text>
</comment>
<evidence type="ECO:0000313" key="12">
    <source>
        <dbReference type="Proteomes" id="UP000188388"/>
    </source>
</evidence>
<proteinExistence type="inferred from homology"/>
<accession>A0A1R3VA22</accession>
<dbReference type="GO" id="GO:0006083">
    <property type="term" value="P:acetate metabolic process"/>
    <property type="evidence" value="ECO:0007669"/>
    <property type="project" value="TreeGrafter"/>
</dbReference>
<dbReference type="HAMAP" id="MF_00020">
    <property type="entry name" value="Acetate_kinase"/>
    <property type="match status" value="1"/>
</dbReference>
<dbReference type="GO" id="GO:0006085">
    <property type="term" value="P:acetyl-CoA biosynthetic process"/>
    <property type="evidence" value="ECO:0007669"/>
    <property type="project" value="UniProtKB-UniRule"/>
</dbReference>
<dbReference type="UniPathway" id="UPA00340">
    <property type="reaction ID" value="UER00458"/>
</dbReference>
<evidence type="ECO:0000256" key="2">
    <source>
        <dbReference type="ARBA" id="ARBA00022490"/>
    </source>
</evidence>
<dbReference type="PRINTS" id="PR00471">
    <property type="entry name" value="ACETATEKNASE"/>
</dbReference>
<dbReference type="GO" id="GO:0000287">
    <property type="term" value="F:magnesium ion binding"/>
    <property type="evidence" value="ECO:0007669"/>
    <property type="project" value="UniProtKB-UniRule"/>
</dbReference>
<dbReference type="GO" id="GO:0005829">
    <property type="term" value="C:cytosol"/>
    <property type="evidence" value="ECO:0007669"/>
    <property type="project" value="TreeGrafter"/>
</dbReference>
<comment type="function">
    <text evidence="9">Catalyzes the formation of acetyl phosphate from acetate and ATP. Can also catalyze the reverse reaction.</text>
</comment>
<evidence type="ECO:0000256" key="10">
    <source>
        <dbReference type="RuleBase" id="RU003835"/>
    </source>
</evidence>
<dbReference type="InterPro" id="IPR000890">
    <property type="entry name" value="Aliphatic_acid_kin_short-chain"/>
</dbReference>
<keyword evidence="7 9" id="KW-0067">ATP-binding</keyword>
<keyword evidence="6 9" id="KW-0418">Kinase</keyword>
<feature type="binding site" evidence="9">
    <location>
        <position position="8"/>
    </location>
    <ligand>
        <name>Mg(2+)</name>
        <dbReference type="ChEBI" id="CHEBI:18420"/>
    </ligand>
</feature>
<feature type="binding site" evidence="9">
    <location>
        <position position="15"/>
    </location>
    <ligand>
        <name>ATP</name>
        <dbReference type="ChEBI" id="CHEBI:30616"/>
    </ligand>
</feature>
<feature type="binding site" evidence="9">
    <location>
        <begin position="207"/>
        <end position="211"/>
    </location>
    <ligand>
        <name>ATP</name>
        <dbReference type="ChEBI" id="CHEBI:30616"/>
    </ligand>
</feature>
<feature type="site" description="Transition state stabilizer" evidence="9">
    <location>
        <position position="180"/>
    </location>
</feature>
<dbReference type="GO" id="GO:0005524">
    <property type="term" value="F:ATP binding"/>
    <property type="evidence" value="ECO:0007669"/>
    <property type="project" value="UniProtKB-KW"/>
</dbReference>
<name>A0A1R3VA22_9HYPH</name>
<gene>
    <name evidence="9 11" type="primary">ackA</name>
    <name evidence="11" type="ORF">BQ8794_30212</name>
</gene>
<dbReference type="STRING" id="1631249.BQ8794_30212"/>
<organism evidence="11 12">
    <name type="scientific">Mesorhizobium prunaredense</name>
    <dbReference type="NCBI Taxonomy" id="1631249"/>
    <lineage>
        <taxon>Bacteria</taxon>
        <taxon>Pseudomonadati</taxon>
        <taxon>Pseudomonadota</taxon>
        <taxon>Alphaproteobacteria</taxon>
        <taxon>Hyphomicrobiales</taxon>
        <taxon>Phyllobacteriaceae</taxon>
        <taxon>Mesorhizobium</taxon>
    </lineage>
</organism>
<comment type="cofactor">
    <cofactor evidence="9">
        <name>Mg(2+)</name>
        <dbReference type="ChEBI" id="CHEBI:18420"/>
    </cofactor>
    <cofactor evidence="9">
        <name>Mn(2+)</name>
        <dbReference type="ChEBI" id="CHEBI:29035"/>
    </cofactor>
    <text evidence="9">Mg(2+). Can also accept Mn(2+).</text>
</comment>
<evidence type="ECO:0000256" key="6">
    <source>
        <dbReference type="ARBA" id="ARBA00022777"/>
    </source>
</evidence>
<dbReference type="GO" id="GO:0008776">
    <property type="term" value="F:acetate kinase activity"/>
    <property type="evidence" value="ECO:0007669"/>
    <property type="project" value="UniProtKB-UniRule"/>
</dbReference>
<comment type="pathway">
    <text evidence="9">Metabolic intermediate biosynthesis; acetyl-CoA biosynthesis; acetyl-CoA from acetate: step 1/2.</text>
</comment>
<dbReference type="EMBL" id="FTPD01000023">
    <property type="protein sequence ID" value="SIT56763.1"/>
    <property type="molecule type" value="Genomic_DNA"/>
</dbReference>
<dbReference type="InterPro" id="IPR023865">
    <property type="entry name" value="Aliphatic_acid_kinase_CS"/>
</dbReference>
<comment type="catalytic activity">
    <reaction evidence="9">
        <text>acetate + ATP = acetyl phosphate + ADP</text>
        <dbReference type="Rhea" id="RHEA:11352"/>
        <dbReference type="ChEBI" id="CHEBI:22191"/>
        <dbReference type="ChEBI" id="CHEBI:30089"/>
        <dbReference type="ChEBI" id="CHEBI:30616"/>
        <dbReference type="ChEBI" id="CHEBI:456216"/>
        <dbReference type="EC" id="2.7.2.1"/>
    </reaction>
</comment>
<evidence type="ECO:0000313" key="11">
    <source>
        <dbReference type="EMBL" id="SIT56763.1"/>
    </source>
</evidence>
<reference evidence="12" key="1">
    <citation type="submission" date="2017-01" db="EMBL/GenBank/DDBJ databases">
        <authorList>
            <person name="Brunel B."/>
        </authorList>
    </citation>
    <scope>NUCLEOTIDE SEQUENCE [LARGE SCALE GENOMIC DNA]</scope>
</reference>
<dbReference type="PROSITE" id="PS01075">
    <property type="entry name" value="ACETATE_KINASE_1"/>
    <property type="match status" value="1"/>
</dbReference>
<evidence type="ECO:0000256" key="9">
    <source>
        <dbReference type="HAMAP-Rule" id="MF_00020"/>
    </source>
</evidence>
<dbReference type="PANTHER" id="PTHR21060:SF21">
    <property type="entry name" value="ACETATE KINASE"/>
    <property type="match status" value="1"/>
</dbReference>
<keyword evidence="2 9" id="KW-0963">Cytoplasm</keyword>
<dbReference type="NCBIfam" id="TIGR00016">
    <property type="entry name" value="ackA"/>
    <property type="match status" value="1"/>
</dbReference>
<evidence type="ECO:0000256" key="1">
    <source>
        <dbReference type="ARBA" id="ARBA00008748"/>
    </source>
</evidence>
<dbReference type="InterPro" id="IPR004372">
    <property type="entry name" value="Ac/propionate_kinase"/>
</dbReference>
<evidence type="ECO:0000256" key="7">
    <source>
        <dbReference type="ARBA" id="ARBA00022840"/>
    </source>
</evidence>
<keyword evidence="5 9" id="KW-0547">Nucleotide-binding</keyword>
<dbReference type="InterPro" id="IPR043129">
    <property type="entry name" value="ATPase_NBD"/>
</dbReference>
<dbReference type="SUPFAM" id="SSF53067">
    <property type="entry name" value="Actin-like ATPase domain"/>
    <property type="match status" value="2"/>
</dbReference>
<comment type="similarity">
    <text evidence="1 9 10">Belongs to the acetokinase family.</text>
</comment>
<keyword evidence="12" id="KW-1185">Reference proteome</keyword>
<feature type="binding site" evidence="9">
    <location>
        <begin position="327"/>
        <end position="331"/>
    </location>
    <ligand>
        <name>ATP</name>
        <dbReference type="ChEBI" id="CHEBI:30616"/>
    </ligand>
</feature>